<dbReference type="EMBL" id="JAMRYM010000029">
    <property type="protein sequence ID" value="MCM6762493.1"/>
    <property type="molecule type" value="Genomic_DNA"/>
</dbReference>
<accession>A0A9X2ITF7</accession>
<sequence>MTHLTAPRRAPLPRPRGGVFAGRYVASTVPEATALFWILKVLTTGMGETASDFLATAFDPVLVVGATGLAFLAALALQFAVRRYIPWVYWLAVLMVSIFGTMAADVLHVIAGVPYLASTLVFAAALAAVFAVWWRVERTLSIHSITTPRRALFYWLAVSGTFALGTAAGDLTASTLGFGYLPSAVLFAAIIAVPALAHRFAGRNAVLAFWSAYVVTRPLGASVCDWLADPVSRSGLGLGTGPVTLAALAVFLLLVAVIAVGRRPSAAVPAPTV</sequence>
<evidence type="ECO:0000256" key="1">
    <source>
        <dbReference type="SAM" id="Phobius"/>
    </source>
</evidence>
<evidence type="ECO:0000313" key="2">
    <source>
        <dbReference type="EMBL" id="MCM6762493.1"/>
    </source>
</evidence>
<feature type="transmembrane region" description="Helical" evidence="1">
    <location>
        <begin position="243"/>
        <end position="261"/>
    </location>
</feature>
<keyword evidence="3" id="KW-1185">Reference proteome</keyword>
<feature type="transmembrane region" description="Helical" evidence="1">
    <location>
        <begin position="177"/>
        <end position="197"/>
    </location>
</feature>
<dbReference type="InterPro" id="IPR007136">
    <property type="entry name" value="DUF347"/>
</dbReference>
<name>A0A9X2ITF7_9MICO</name>
<feature type="transmembrane region" description="Helical" evidence="1">
    <location>
        <begin position="88"/>
        <end position="110"/>
    </location>
</feature>
<gene>
    <name evidence="2" type="ORF">NB037_08695</name>
</gene>
<dbReference type="RefSeq" id="WP_251945169.1">
    <property type="nucleotide sequence ID" value="NZ_JAMRYM010000029.1"/>
</dbReference>
<feature type="transmembrane region" description="Helical" evidence="1">
    <location>
        <begin position="62"/>
        <end position="81"/>
    </location>
</feature>
<evidence type="ECO:0008006" key="4">
    <source>
        <dbReference type="Google" id="ProtNLM"/>
    </source>
</evidence>
<keyword evidence="1" id="KW-0472">Membrane</keyword>
<feature type="transmembrane region" description="Helical" evidence="1">
    <location>
        <begin position="21"/>
        <end position="42"/>
    </location>
</feature>
<evidence type="ECO:0000313" key="3">
    <source>
        <dbReference type="Proteomes" id="UP001155240"/>
    </source>
</evidence>
<dbReference type="Pfam" id="PF03988">
    <property type="entry name" value="DUF347"/>
    <property type="match status" value="4"/>
</dbReference>
<keyword evidence="1" id="KW-0812">Transmembrane</keyword>
<proteinExistence type="predicted"/>
<feature type="transmembrane region" description="Helical" evidence="1">
    <location>
        <begin position="204"/>
        <end position="223"/>
    </location>
</feature>
<keyword evidence="1" id="KW-1133">Transmembrane helix</keyword>
<feature type="transmembrane region" description="Helical" evidence="1">
    <location>
        <begin position="116"/>
        <end position="136"/>
    </location>
</feature>
<protein>
    <recommendedName>
        <fullName evidence="4">Membrane-anchored protein</fullName>
    </recommendedName>
</protein>
<reference evidence="2" key="1">
    <citation type="submission" date="2022-06" db="EMBL/GenBank/DDBJ databases">
        <title>Whole genome shotgun sequencing (WGS) of Rathayibacter sp. ZW T2_19, isolated from stored onions (Allium cepa).</title>
        <authorList>
            <person name="Stoll D.A."/>
            <person name="Huch M."/>
        </authorList>
    </citation>
    <scope>NUCLEOTIDE SEQUENCE</scope>
    <source>
        <strain evidence="2">ZW T2_19</strain>
    </source>
</reference>
<organism evidence="2 3">
    <name type="scientific">Rathayibacter rubneri</name>
    <dbReference type="NCBI Taxonomy" id="2950106"/>
    <lineage>
        <taxon>Bacteria</taxon>
        <taxon>Bacillati</taxon>
        <taxon>Actinomycetota</taxon>
        <taxon>Actinomycetes</taxon>
        <taxon>Micrococcales</taxon>
        <taxon>Microbacteriaceae</taxon>
        <taxon>Rathayibacter</taxon>
    </lineage>
</organism>
<dbReference type="Proteomes" id="UP001155240">
    <property type="component" value="Unassembled WGS sequence"/>
</dbReference>
<dbReference type="AlphaFoldDB" id="A0A9X2ITF7"/>
<feature type="transmembrane region" description="Helical" evidence="1">
    <location>
        <begin position="152"/>
        <end position="171"/>
    </location>
</feature>
<comment type="caution">
    <text evidence="2">The sequence shown here is derived from an EMBL/GenBank/DDBJ whole genome shotgun (WGS) entry which is preliminary data.</text>
</comment>